<dbReference type="HOGENOM" id="CLU_2426119_0_0_12"/>
<dbReference type="GeneID" id="302999154"/>
<reference evidence="2 3" key="1">
    <citation type="journal article" date="2011" name="Stand. Genomic Sci.">
        <title>Complete genome sequence of Treponema succinifaciens type strain (6091).</title>
        <authorList>
            <person name="Han C."/>
            <person name="Gronow S."/>
            <person name="Teshima H."/>
            <person name="Lapidus A."/>
            <person name="Nolan M."/>
            <person name="Lucas S."/>
            <person name="Hammon N."/>
            <person name="Deshpande S."/>
            <person name="Cheng J.F."/>
            <person name="Zeytun A."/>
            <person name="Tapia R."/>
            <person name="Goodwin L."/>
            <person name="Pitluck S."/>
            <person name="Liolios K."/>
            <person name="Pagani I."/>
            <person name="Ivanova N."/>
            <person name="Mavromatis K."/>
            <person name="Mikhailova N."/>
            <person name="Huntemann M."/>
            <person name="Pati A."/>
            <person name="Chen A."/>
            <person name="Palaniappan K."/>
            <person name="Land M."/>
            <person name="Hauser L."/>
            <person name="Brambilla E.M."/>
            <person name="Rohde M."/>
            <person name="Goker M."/>
            <person name="Woyke T."/>
            <person name="Bristow J."/>
            <person name="Eisen J.A."/>
            <person name="Markowitz V."/>
            <person name="Hugenholtz P."/>
            <person name="Kyrpides N.C."/>
            <person name="Klenk H.P."/>
            <person name="Detter J.C."/>
        </authorList>
    </citation>
    <scope>NUCLEOTIDE SEQUENCE [LARGE SCALE GENOMIC DNA]</scope>
    <source>
        <strain evidence="3">ATCC 33096 / DSM 2489 / 6091</strain>
    </source>
</reference>
<dbReference type="RefSeq" id="WP_013702161.1">
    <property type="nucleotide sequence ID" value="NC_015385.1"/>
</dbReference>
<evidence type="ECO:0000313" key="2">
    <source>
        <dbReference type="EMBL" id="AEB14905.1"/>
    </source>
</evidence>
<accession>F2NW50</accession>
<dbReference type="AlphaFoldDB" id="F2NW50"/>
<keyword evidence="3" id="KW-1185">Reference proteome</keyword>
<name>F2NW50_TRES6</name>
<dbReference type="KEGG" id="tsu:Tresu_2032"/>
<sequence>MKIKNFFLAYLVVAVLILQNSFSQTKQTQSQNGRAISLIPKFELKLNEKGMPGALSGKSAMCEISSVVYEPKGPLEPNSFFCATVTYKATG</sequence>
<dbReference type="EMBL" id="CP002631">
    <property type="protein sequence ID" value="AEB14905.1"/>
    <property type="molecule type" value="Genomic_DNA"/>
</dbReference>
<feature type="signal peptide" evidence="1">
    <location>
        <begin position="1"/>
        <end position="25"/>
    </location>
</feature>
<keyword evidence="1" id="KW-0732">Signal</keyword>
<reference evidence="3" key="2">
    <citation type="submission" date="2011-04" db="EMBL/GenBank/DDBJ databases">
        <title>The complete genome of chromosome of Treponema succinifaciens DSM 2489.</title>
        <authorList>
            <person name="Lucas S."/>
            <person name="Copeland A."/>
            <person name="Lapidus A."/>
            <person name="Bruce D."/>
            <person name="Goodwin L."/>
            <person name="Pitluck S."/>
            <person name="Peters L."/>
            <person name="Kyrpides N."/>
            <person name="Mavromatis K."/>
            <person name="Ivanova N."/>
            <person name="Ovchinnikova G."/>
            <person name="Teshima H."/>
            <person name="Detter J.C."/>
            <person name="Tapia R."/>
            <person name="Han C."/>
            <person name="Land M."/>
            <person name="Hauser L."/>
            <person name="Markowitz V."/>
            <person name="Cheng J.-F."/>
            <person name="Hugenholtz P."/>
            <person name="Woyke T."/>
            <person name="Wu D."/>
            <person name="Gronow S."/>
            <person name="Wellnitz S."/>
            <person name="Brambilla E."/>
            <person name="Klenk H.-P."/>
            <person name="Eisen J.A."/>
        </authorList>
    </citation>
    <scope>NUCLEOTIDE SEQUENCE [LARGE SCALE GENOMIC DNA]</scope>
    <source>
        <strain evidence="3">ATCC 33096 / DSM 2489 / 6091</strain>
    </source>
</reference>
<dbReference type="Proteomes" id="UP000006852">
    <property type="component" value="Chromosome"/>
</dbReference>
<evidence type="ECO:0000256" key="1">
    <source>
        <dbReference type="SAM" id="SignalP"/>
    </source>
</evidence>
<proteinExistence type="predicted"/>
<protein>
    <submittedName>
        <fullName evidence="2">Uncharacterized protein</fullName>
    </submittedName>
</protein>
<dbReference type="STRING" id="869209.Tresu_2032"/>
<organism evidence="2 3">
    <name type="scientific">Treponema succinifaciens (strain ATCC 33096 / DSM 2489 / 6091)</name>
    <dbReference type="NCBI Taxonomy" id="869209"/>
    <lineage>
        <taxon>Bacteria</taxon>
        <taxon>Pseudomonadati</taxon>
        <taxon>Spirochaetota</taxon>
        <taxon>Spirochaetia</taxon>
        <taxon>Spirochaetales</taxon>
        <taxon>Treponemataceae</taxon>
        <taxon>Treponema</taxon>
    </lineage>
</organism>
<gene>
    <name evidence="2" type="ordered locus">Tresu_2032</name>
</gene>
<feature type="chain" id="PRO_5003282899" evidence="1">
    <location>
        <begin position="26"/>
        <end position="91"/>
    </location>
</feature>
<evidence type="ECO:0000313" key="3">
    <source>
        <dbReference type="Proteomes" id="UP000006852"/>
    </source>
</evidence>